<reference evidence="2" key="1">
    <citation type="submission" date="2024-04" db="EMBL/GenBank/DDBJ databases">
        <title>Salinicola lusitanus LLJ914,a marine bacterium isolated from the Okinawa Trough.</title>
        <authorList>
            <person name="Li J."/>
        </authorList>
    </citation>
    <scope>NUCLEOTIDE SEQUENCE [LARGE SCALE GENOMIC DNA]</scope>
</reference>
<sequence>MRRLFKLTSSRGSFLREYEATVQTHVLTRLFSSVNMRRLFKLTSSRGSFLRDCSNSRPHEALFSVNMRRLFKLTSSRGSFLREYETTVQTHVLMRLFSP</sequence>
<gene>
    <name evidence="1" type="ORF">WMY93_033510</name>
</gene>
<keyword evidence="2" id="KW-1185">Reference proteome</keyword>
<dbReference type="AlphaFoldDB" id="A0AAW0MH39"/>
<protein>
    <submittedName>
        <fullName evidence="1">Uncharacterized protein</fullName>
    </submittedName>
</protein>
<comment type="caution">
    <text evidence="1">The sequence shown here is derived from an EMBL/GenBank/DDBJ whole genome shotgun (WGS) entry which is preliminary data.</text>
</comment>
<accession>A0AAW0MH39</accession>
<name>A0AAW0MH39_9GOBI</name>
<dbReference type="Proteomes" id="UP001460270">
    <property type="component" value="Unassembled WGS sequence"/>
</dbReference>
<evidence type="ECO:0000313" key="1">
    <source>
        <dbReference type="EMBL" id="KAK7879821.1"/>
    </source>
</evidence>
<organism evidence="1 2">
    <name type="scientific">Mugilogobius chulae</name>
    <name type="common">yellowstripe goby</name>
    <dbReference type="NCBI Taxonomy" id="88201"/>
    <lineage>
        <taxon>Eukaryota</taxon>
        <taxon>Metazoa</taxon>
        <taxon>Chordata</taxon>
        <taxon>Craniata</taxon>
        <taxon>Vertebrata</taxon>
        <taxon>Euteleostomi</taxon>
        <taxon>Actinopterygii</taxon>
        <taxon>Neopterygii</taxon>
        <taxon>Teleostei</taxon>
        <taxon>Neoteleostei</taxon>
        <taxon>Acanthomorphata</taxon>
        <taxon>Gobiaria</taxon>
        <taxon>Gobiiformes</taxon>
        <taxon>Gobioidei</taxon>
        <taxon>Gobiidae</taxon>
        <taxon>Gobionellinae</taxon>
        <taxon>Mugilogobius</taxon>
    </lineage>
</organism>
<proteinExistence type="predicted"/>
<evidence type="ECO:0000313" key="2">
    <source>
        <dbReference type="Proteomes" id="UP001460270"/>
    </source>
</evidence>
<dbReference type="EMBL" id="JBBPFD010000194">
    <property type="protein sequence ID" value="KAK7879821.1"/>
    <property type="molecule type" value="Genomic_DNA"/>
</dbReference>